<dbReference type="HOGENOM" id="CLU_1914536_0_0_5"/>
<accession>Q2W642</accession>
<dbReference type="STRING" id="342108.amb1879"/>
<reference evidence="1 2" key="1">
    <citation type="journal article" date="2005" name="DNA Res.">
        <title>Complete genome sequence of the facultative anaerobic magnetotactic bacterium Magnetospirillum sp. strain AMB-1.</title>
        <authorList>
            <person name="Matsunaga T."/>
            <person name="Okamura Y."/>
            <person name="Fukuda Y."/>
            <person name="Wahyudi A.T."/>
            <person name="Murase Y."/>
            <person name="Takeyama H."/>
        </authorList>
    </citation>
    <scope>NUCLEOTIDE SEQUENCE [LARGE SCALE GENOMIC DNA]</scope>
    <source>
        <strain evidence="2">ATCC 700264 / AMB-1</strain>
    </source>
</reference>
<organism evidence="1 2">
    <name type="scientific">Paramagnetospirillum magneticum (strain ATCC 700264 / AMB-1)</name>
    <name type="common">Magnetospirillum magneticum</name>
    <dbReference type="NCBI Taxonomy" id="342108"/>
    <lineage>
        <taxon>Bacteria</taxon>
        <taxon>Pseudomonadati</taxon>
        <taxon>Pseudomonadota</taxon>
        <taxon>Alphaproteobacteria</taxon>
        <taxon>Rhodospirillales</taxon>
        <taxon>Magnetospirillaceae</taxon>
        <taxon>Paramagnetospirillum</taxon>
    </lineage>
</organism>
<evidence type="ECO:0000313" key="1">
    <source>
        <dbReference type="EMBL" id="BAE50683.1"/>
    </source>
</evidence>
<sequence length="132" mass="13648">MPMDSFHVAFHFILQNSSQPLSVTLTVDGPNQFLSGGSYTQQVMPYLTQATPPLVSVSLTETQFYVQSASPGAAAAMQGLELVTYVSAEGDSLVINVAMNGDVSGGYSFLGGTGGAGVLKPGLNTIPFPSSL</sequence>
<name>Q2W642_PARM1</name>
<dbReference type="KEGG" id="mag:amb1879"/>
<dbReference type="AlphaFoldDB" id="Q2W642"/>
<keyword evidence="2" id="KW-1185">Reference proteome</keyword>
<dbReference type="Proteomes" id="UP000007058">
    <property type="component" value="Chromosome"/>
</dbReference>
<gene>
    <name evidence="1" type="ordered locus">amb1879</name>
</gene>
<dbReference type="EMBL" id="AP007255">
    <property type="protein sequence ID" value="BAE50683.1"/>
    <property type="molecule type" value="Genomic_DNA"/>
</dbReference>
<protein>
    <submittedName>
        <fullName evidence="1">Uncharacterized protein</fullName>
    </submittedName>
</protein>
<evidence type="ECO:0000313" key="2">
    <source>
        <dbReference type="Proteomes" id="UP000007058"/>
    </source>
</evidence>
<proteinExistence type="predicted"/>